<organism evidence="1 2">
    <name type="scientific">Ruminococcus bicirculans</name>
    <name type="common">ex Wegman et al. 2014</name>
    <dbReference type="NCBI Taxonomy" id="1160721"/>
    <lineage>
        <taxon>Bacteria</taxon>
        <taxon>Bacillati</taxon>
        <taxon>Bacillota</taxon>
        <taxon>Clostridia</taxon>
        <taxon>Eubacteriales</taxon>
        <taxon>Oscillospiraceae</taxon>
        <taxon>Ruminococcus</taxon>
    </lineage>
</organism>
<proteinExistence type="predicted"/>
<dbReference type="EMBL" id="JAQMLU010000029">
    <property type="protein sequence ID" value="MDB8751337.1"/>
    <property type="molecule type" value="Genomic_DNA"/>
</dbReference>
<comment type="caution">
    <text evidence="1">The sequence shown here is derived from an EMBL/GenBank/DDBJ whole genome shotgun (WGS) entry which is preliminary data.</text>
</comment>
<sequence length="76" mass="8716">MLHIMKIDAIIGERTNAEIERAINKAQLVGDKLWHGDLSKEDLLSYYVAQTIEKHLVADIEERIKELEGDGDVRKE</sequence>
<name>A0AAW6EKN3_9FIRM</name>
<dbReference type="AlphaFoldDB" id="A0AAW6EKN3"/>
<accession>A0AAW6EKN3</accession>
<dbReference type="Proteomes" id="UP001213042">
    <property type="component" value="Unassembled WGS sequence"/>
</dbReference>
<dbReference type="RefSeq" id="WP_195221767.1">
    <property type="nucleotide sequence ID" value="NZ_JADMWL010000028.1"/>
</dbReference>
<evidence type="ECO:0000313" key="2">
    <source>
        <dbReference type="Proteomes" id="UP001213042"/>
    </source>
</evidence>
<gene>
    <name evidence="1" type="ORF">PNW00_12890</name>
</gene>
<protein>
    <submittedName>
        <fullName evidence="1">Uncharacterized protein</fullName>
    </submittedName>
</protein>
<evidence type="ECO:0000313" key="1">
    <source>
        <dbReference type="EMBL" id="MDB8751337.1"/>
    </source>
</evidence>
<reference evidence="1" key="1">
    <citation type="submission" date="2023-01" db="EMBL/GenBank/DDBJ databases">
        <title>Human gut microbiome strain richness.</title>
        <authorList>
            <person name="Chen-Liaw A."/>
        </authorList>
    </citation>
    <scope>NUCLEOTIDE SEQUENCE</scope>
    <source>
        <strain evidence="1">D43st1_D9_D43t1_170807</strain>
    </source>
</reference>